<protein>
    <submittedName>
        <fullName evidence="5">Uncharacterized protein</fullName>
    </submittedName>
</protein>
<sequence>MALPGPYSGVSTLAFVARASAVTFGLVYGSVKLSYLQVLMGAFKHDIFDLKMANVKAKRHKKAEAKGFFTSLRLSSLSRLSSTLSNIEAIFIMHYQLLALSKKGDLLDNFDFGVVTDIAITNPCLHRTYVALRAWKKALYYDPHNFIDNWVNLDVCGYHDIFYVAVPDDPSINIVVNVNLNEVDIVGYLPVELGLLIDVTLLHINFNRFCGIISQNISRLKLHRLDASSDRFVGSFLDVAFACHHLSTLAFGLMTSREHYLRRSSIRSSTPYS</sequence>
<dbReference type="GO" id="GO:0005576">
    <property type="term" value="C:extracellular region"/>
    <property type="evidence" value="ECO:0007669"/>
    <property type="project" value="UniProtKB-SubCell"/>
</dbReference>
<comment type="subcellular location">
    <subcellularLocation>
        <location evidence="1">Secreted</location>
    </subcellularLocation>
</comment>
<dbReference type="InterPro" id="IPR032675">
    <property type="entry name" value="LRR_dom_sf"/>
</dbReference>
<accession>A0A4S8J5Q2</accession>
<dbReference type="EMBL" id="PYDT01000007">
    <property type="protein sequence ID" value="THU56725.1"/>
    <property type="molecule type" value="Genomic_DNA"/>
</dbReference>
<keyword evidence="4" id="KW-0677">Repeat</keyword>
<evidence type="ECO:0000256" key="2">
    <source>
        <dbReference type="ARBA" id="ARBA00022525"/>
    </source>
</evidence>
<keyword evidence="3" id="KW-0732">Signal</keyword>
<evidence type="ECO:0000256" key="3">
    <source>
        <dbReference type="ARBA" id="ARBA00022729"/>
    </source>
</evidence>
<keyword evidence="2" id="KW-0964">Secreted</keyword>
<name>A0A4S8J5Q2_MUSBA</name>
<proteinExistence type="predicted"/>
<reference evidence="5 6" key="1">
    <citation type="journal article" date="2019" name="Nat. Plants">
        <title>Genome sequencing of Musa balbisiana reveals subgenome evolution and function divergence in polyploid bananas.</title>
        <authorList>
            <person name="Yao X."/>
        </authorList>
    </citation>
    <scope>NUCLEOTIDE SEQUENCE [LARGE SCALE GENOMIC DNA]</scope>
    <source>
        <strain evidence="6">cv. DH-PKW</strain>
        <tissue evidence="5">Leaves</tissue>
    </source>
</reference>
<dbReference type="STRING" id="52838.A0A4S8J5Q2"/>
<organism evidence="5 6">
    <name type="scientific">Musa balbisiana</name>
    <name type="common">Banana</name>
    <dbReference type="NCBI Taxonomy" id="52838"/>
    <lineage>
        <taxon>Eukaryota</taxon>
        <taxon>Viridiplantae</taxon>
        <taxon>Streptophyta</taxon>
        <taxon>Embryophyta</taxon>
        <taxon>Tracheophyta</taxon>
        <taxon>Spermatophyta</taxon>
        <taxon>Magnoliopsida</taxon>
        <taxon>Liliopsida</taxon>
        <taxon>Zingiberales</taxon>
        <taxon>Musaceae</taxon>
        <taxon>Musa</taxon>
    </lineage>
</organism>
<evidence type="ECO:0000313" key="6">
    <source>
        <dbReference type="Proteomes" id="UP000317650"/>
    </source>
</evidence>
<evidence type="ECO:0000256" key="1">
    <source>
        <dbReference type="ARBA" id="ARBA00004613"/>
    </source>
</evidence>
<dbReference type="SUPFAM" id="SSF52058">
    <property type="entry name" value="L domain-like"/>
    <property type="match status" value="1"/>
</dbReference>
<evidence type="ECO:0000313" key="5">
    <source>
        <dbReference type="EMBL" id="THU56725.1"/>
    </source>
</evidence>
<comment type="caution">
    <text evidence="5">The sequence shown here is derived from an EMBL/GenBank/DDBJ whole genome shotgun (WGS) entry which is preliminary data.</text>
</comment>
<dbReference type="PANTHER" id="PTHR32093">
    <property type="entry name" value="LEUCINE-RICH REPEAT EXTENSIN-LIKE PROTEIN 3-RELATED"/>
    <property type="match status" value="1"/>
</dbReference>
<dbReference type="PANTHER" id="PTHR32093:SF124">
    <property type="entry name" value="POLLEN-SPECIFIC LEUCINE-RICH REPEAT EXTENSIN-LIKE PROTEIN 1"/>
    <property type="match status" value="1"/>
</dbReference>
<gene>
    <name evidence="5" type="ORF">C4D60_Mb11t20230</name>
</gene>
<dbReference type="Gene3D" id="3.80.10.10">
    <property type="entry name" value="Ribonuclease Inhibitor"/>
    <property type="match status" value="1"/>
</dbReference>
<dbReference type="InterPro" id="IPR051582">
    <property type="entry name" value="LRR_extensin-like_regulator"/>
</dbReference>
<keyword evidence="6" id="KW-1185">Reference proteome</keyword>
<dbReference type="AlphaFoldDB" id="A0A4S8J5Q2"/>
<evidence type="ECO:0000256" key="4">
    <source>
        <dbReference type="ARBA" id="ARBA00022737"/>
    </source>
</evidence>
<dbReference type="Proteomes" id="UP000317650">
    <property type="component" value="Chromosome 11"/>
</dbReference>